<organism evidence="14 15">
    <name type="scientific">Marinomonas transparens</name>
    <dbReference type="NCBI Taxonomy" id="2795388"/>
    <lineage>
        <taxon>Bacteria</taxon>
        <taxon>Pseudomonadati</taxon>
        <taxon>Pseudomonadota</taxon>
        <taxon>Gammaproteobacteria</taxon>
        <taxon>Oceanospirillales</taxon>
        <taxon>Oceanospirillaceae</taxon>
        <taxon>Marinomonas</taxon>
    </lineage>
</organism>
<dbReference type="Gene3D" id="2.40.170.20">
    <property type="entry name" value="TonB-dependent receptor, beta-barrel domain"/>
    <property type="match status" value="1"/>
</dbReference>
<dbReference type="RefSeq" id="WP_199466441.1">
    <property type="nucleotide sequence ID" value="NZ_JAEMNX010000001.1"/>
</dbReference>
<feature type="signal peptide" evidence="12">
    <location>
        <begin position="1"/>
        <end position="25"/>
    </location>
</feature>
<keyword evidence="15" id="KW-1185">Reference proteome</keyword>
<feature type="chain" id="PRO_5036744501" evidence="12">
    <location>
        <begin position="26"/>
        <end position="670"/>
    </location>
</feature>
<keyword evidence="8" id="KW-0798">TonB box</keyword>
<dbReference type="PROSITE" id="PS52016">
    <property type="entry name" value="TONB_DEPENDENT_REC_3"/>
    <property type="match status" value="1"/>
</dbReference>
<keyword evidence="6" id="KW-0408">Iron</keyword>
<keyword evidence="5 11" id="KW-0812">Transmembrane</keyword>
<keyword evidence="9 11" id="KW-0472">Membrane</keyword>
<evidence type="ECO:0000256" key="6">
    <source>
        <dbReference type="ARBA" id="ARBA00023004"/>
    </source>
</evidence>
<dbReference type="GO" id="GO:0006826">
    <property type="term" value="P:iron ion transport"/>
    <property type="evidence" value="ECO:0007669"/>
    <property type="project" value="UniProtKB-KW"/>
</dbReference>
<keyword evidence="3 11" id="KW-1134">Transmembrane beta strand</keyword>
<dbReference type="EMBL" id="JAEMNX010000001">
    <property type="protein sequence ID" value="MBJ7536374.1"/>
    <property type="molecule type" value="Genomic_DNA"/>
</dbReference>
<keyword evidence="4" id="KW-0410">Iron transport</keyword>
<dbReference type="GO" id="GO:0009279">
    <property type="term" value="C:cell outer membrane"/>
    <property type="evidence" value="ECO:0007669"/>
    <property type="project" value="UniProtKB-SubCell"/>
</dbReference>
<accession>A0A934JS92</accession>
<comment type="similarity">
    <text evidence="11">Belongs to the TonB-dependent receptor family.</text>
</comment>
<evidence type="ECO:0000256" key="3">
    <source>
        <dbReference type="ARBA" id="ARBA00022452"/>
    </source>
</evidence>
<keyword evidence="2 11" id="KW-0813">Transport</keyword>
<evidence type="ECO:0000256" key="8">
    <source>
        <dbReference type="ARBA" id="ARBA00023077"/>
    </source>
</evidence>
<evidence type="ECO:0000256" key="9">
    <source>
        <dbReference type="ARBA" id="ARBA00023136"/>
    </source>
</evidence>
<evidence type="ECO:0000256" key="1">
    <source>
        <dbReference type="ARBA" id="ARBA00004571"/>
    </source>
</evidence>
<reference evidence="14" key="1">
    <citation type="submission" date="2020-12" db="EMBL/GenBank/DDBJ databases">
        <title>Marinomonas arctica sp. nov., a psychrotolerant bacterium isolated from the Arctic.</title>
        <authorList>
            <person name="Zhang Y."/>
        </authorList>
    </citation>
    <scope>NUCLEOTIDE SEQUENCE</scope>
    <source>
        <strain evidence="14">C1424</strain>
    </source>
</reference>
<evidence type="ECO:0000256" key="4">
    <source>
        <dbReference type="ARBA" id="ARBA00022496"/>
    </source>
</evidence>
<gene>
    <name evidence="14" type="ORF">I8J31_01625</name>
</gene>
<name>A0A934JS92_9GAMM</name>
<evidence type="ECO:0000256" key="11">
    <source>
        <dbReference type="PROSITE-ProRule" id="PRU01360"/>
    </source>
</evidence>
<evidence type="ECO:0000256" key="5">
    <source>
        <dbReference type="ARBA" id="ARBA00022692"/>
    </source>
</evidence>
<evidence type="ECO:0000313" key="14">
    <source>
        <dbReference type="EMBL" id="MBJ7536374.1"/>
    </source>
</evidence>
<dbReference type="Proteomes" id="UP000628710">
    <property type="component" value="Unassembled WGS sequence"/>
</dbReference>
<evidence type="ECO:0000313" key="15">
    <source>
        <dbReference type="Proteomes" id="UP000628710"/>
    </source>
</evidence>
<evidence type="ECO:0000256" key="10">
    <source>
        <dbReference type="ARBA" id="ARBA00023237"/>
    </source>
</evidence>
<dbReference type="InterPro" id="IPR039426">
    <property type="entry name" value="TonB-dep_rcpt-like"/>
</dbReference>
<evidence type="ECO:0000256" key="7">
    <source>
        <dbReference type="ARBA" id="ARBA00023065"/>
    </source>
</evidence>
<evidence type="ECO:0000259" key="13">
    <source>
        <dbReference type="Pfam" id="PF07715"/>
    </source>
</evidence>
<dbReference type="PANTHER" id="PTHR32552:SF81">
    <property type="entry name" value="TONB-DEPENDENT OUTER MEMBRANE RECEPTOR"/>
    <property type="match status" value="1"/>
</dbReference>
<keyword evidence="12" id="KW-0732">Signal</keyword>
<comment type="caution">
    <text evidence="14">The sequence shown here is derived from an EMBL/GenBank/DDBJ whole genome shotgun (WGS) entry which is preliminary data.</text>
</comment>
<dbReference type="AlphaFoldDB" id="A0A934JS92"/>
<comment type="subcellular location">
    <subcellularLocation>
        <location evidence="1 11">Cell outer membrane</location>
        <topology evidence="1 11">Multi-pass membrane protein</topology>
    </subcellularLocation>
</comment>
<evidence type="ECO:0000256" key="2">
    <source>
        <dbReference type="ARBA" id="ARBA00022448"/>
    </source>
</evidence>
<dbReference type="SUPFAM" id="SSF56935">
    <property type="entry name" value="Porins"/>
    <property type="match status" value="1"/>
</dbReference>
<keyword evidence="7" id="KW-0406">Ion transport</keyword>
<keyword evidence="14" id="KW-0675">Receptor</keyword>
<dbReference type="InterPro" id="IPR012910">
    <property type="entry name" value="Plug_dom"/>
</dbReference>
<keyword evidence="10 11" id="KW-0998">Cell outer membrane</keyword>
<evidence type="ECO:0000256" key="12">
    <source>
        <dbReference type="SAM" id="SignalP"/>
    </source>
</evidence>
<dbReference type="PANTHER" id="PTHR32552">
    <property type="entry name" value="FERRICHROME IRON RECEPTOR-RELATED"/>
    <property type="match status" value="1"/>
</dbReference>
<dbReference type="InterPro" id="IPR036942">
    <property type="entry name" value="Beta-barrel_TonB_sf"/>
</dbReference>
<protein>
    <submittedName>
        <fullName evidence="14">TonB-dependent receptor plug domain-containing protein</fullName>
    </submittedName>
</protein>
<dbReference type="Pfam" id="PF07715">
    <property type="entry name" value="Plug"/>
    <property type="match status" value="1"/>
</dbReference>
<feature type="domain" description="TonB-dependent receptor plug" evidence="13">
    <location>
        <begin position="44"/>
        <end position="147"/>
    </location>
</feature>
<sequence length="670" mass="74191">MRYISKPQCFLLLLIVNFNASHVLAETALAPLTVYGSKVNSTEFDTPISSTSLDVGELESKGIDDLEKIVQEVPNLYYTRFSKGATAITIRGLGFADDESDSVGTSVFVDGVSVGAAVLDSLIDTEQVDVLLGPQSILYGQNSMGGVIAVKTIDPSFDEDGYVELGAASNNTRKIRAAKSISLSERTALRVVLGDESSDGYITNTKLERDDSADYSSQLMRLKLLHEDNNGGEWRVGLHHIDNKGGNDYFSGKALSDKYQSQASDTGINNTLYTLLTSEYIGDIDDNTLTVNAGVSKSEWQYWLPKSLFGGTSGFDMKTQQASVEARLQGEEQQYDWLAGVYLDHYSRQAPYTFDLSPYYLSQTHSDVTSNTQAAFAELGWLFSPSWRLAGAARLEHNQRSMDWSLKTLGGSVTYLDDVDESETVLLPQLTLSYSPSAQHYAWSKIKRGYKHSGFNIFSTNSSDAANGYDPEFANYFEVGYRYRSPNNVFEFGSTAFTTKIHDQQVIVKGNSGQTLTDNAAKSHNTGLELNGKWLINETTTIALMTGFVEAEYDDYVYEGTDYSGRQFASTPKYSIGTAISWKPNKSWALGTQVTRNARSTLYPNSEQTNSPYTLVNAQVNYYQDGWILGVYGTNLLDESWYTRGLSSSGNDYYVSAQPREVGMRARYDF</sequence>
<proteinExistence type="inferred from homology"/>